<keyword evidence="5" id="KW-0732">Signal</keyword>
<dbReference type="OrthoDB" id="9815205at2"/>
<protein>
    <recommendedName>
        <fullName evidence="6">Thioredoxin domain-containing protein</fullName>
    </recommendedName>
</protein>
<comment type="caution">
    <text evidence="7">The sequence shown here is derived from an EMBL/GenBank/DDBJ whole genome shotgun (WGS) entry which is preliminary data.</text>
</comment>
<dbReference type="GO" id="GO:0017004">
    <property type="term" value="P:cytochrome complex assembly"/>
    <property type="evidence" value="ECO:0007669"/>
    <property type="project" value="UniProtKB-KW"/>
</dbReference>
<evidence type="ECO:0000256" key="1">
    <source>
        <dbReference type="ARBA" id="ARBA00004196"/>
    </source>
</evidence>
<dbReference type="Pfam" id="PF13905">
    <property type="entry name" value="Thioredoxin_8"/>
    <property type="match status" value="1"/>
</dbReference>
<feature type="signal peptide" evidence="5">
    <location>
        <begin position="1"/>
        <end position="17"/>
    </location>
</feature>
<dbReference type="InterPro" id="IPR013766">
    <property type="entry name" value="Thioredoxin_domain"/>
</dbReference>
<dbReference type="PANTHER" id="PTHR42852">
    <property type="entry name" value="THIOL:DISULFIDE INTERCHANGE PROTEIN DSBE"/>
    <property type="match status" value="1"/>
</dbReference>
<evidence type="ECO:0000313" key="7">
    <source>
        <dbReference type="EMBL" id="PWG81921.1"/>
    </source>
</evidence>
<comment type="subcellular location">
    <subcellularLocation>
        <location evidence="1">Cell envelope</location>
    </subcellularLocation>
</comment>
<feature type="chain" id="PRO_5015725393" description="Thioredoxin domain-containing protein" evidence="5">
    <location>
        <begin position="18"/>
        <end position="490"/>
    </location>
</feature>
<dbReference type="Proteomes" id="UP000245647">
    <property type="component" value="Unassembled WGS sequence"/>
</dbReference>
<organism evidence="7 8">
    <name type="scientific">Pararcticibacter amylolyticus</name>
    <dbReference type="NCBI Taxonomy" id="2173175"/>
    <lineage>
        <taxon>Bacteria</taxon>
        <taxon>Pseudomonadati</taxon>
        <taxon>Bacteroidota</taxon>
        <taxon>Sphingobacteriia</taxon>
        <taxon>Sphingobacteriales</taxon>
        <taxon>Sphingobacteriaceae</taxon>
        <taxon>Pararcticibacter</taxon>
    </lineage>
</organism>
<keyword evidence="4" id="KW-0676">Redox-active center</keyword>
<sequence length="490" mass="55738">MKTRFFISVLFMLSANAFSQVKAPAAKPTVLEGMLAPDRNDSIHITLYRETFGRKKVNAESLSAKVHNGKFKFRIKGLDKIAYLQLPGTLFKESFLVEPGDSVFIQVSTGGLRFSGRNALKYECSYLTDSLLRKMIASKKPVFITAAKIAKDVMSGLASTRVDSAYNLQMQMLQKYKASMSQAAFDVLKNDYYGSNKNAKIMRFLLRWWPEAFRLPDSIERKKKLIAFYKAQIADDTIHTSWSSKAVSEEYVDYILQRKLIEDLIRRNGRSAKVLLPLIQQLQEEYQHAPDLFREKLLTSFLIYYPRTNQDYAGCAEFGLKKVRNDSYRALITHFKNSYETLKPAYPFSFKDTAGNTVTLNDFKGKVLLLDFWFEGCSPCKMLTQRMKPVLDSFKDSAKVVFVNVYVDKDRDTWLRALKGGEYTDPSSLSLYTNGLGIGDPFLKFYNLTGCPKLILINGKGEVVSVTPPMPDGSAEVRDKLIDLIRRTIS</sequence>
<dbReference type="RefSeq" id="WP_109414202.1">
    <property type="nucleotide sequence ID" value="NZ_QEAS01000002.1"/>
</dbReference>
<dbReference type="GO" id="GO:0030313">
    <property type="term" value="C:cell envelope"/>
    <property type="evidence" value="ECO:0007669"/>
    <property type="project" value="UniProtKB-SubCell"/>
</dbReference>
<accession>A0A2U2PKJ2</accession>
<evidence type="ECO:0000313" key="8">
    <source>
        <dbReference type="Proteomes" id="UP000245647"/>
    </source>
</evidence>
<dbReference type="AlphaFoldDB" id="A0A2U2PKJ2"/>
<proteinExistence type="predicted"/>
<evidence type="ECO:0000259" key="6">
    <source>
        <dbReference type="PROSITE" id="PS51352"/>
    </source>
</evidence>
<keyword evidence="8" id="KW-1185">Reference proteome</keyword>
<dbReference type="InterPro" id="IPR050553">
    <property type="entry name" value="Thioredoxin_ResA/DsbE_sf"/>
</dbReference>
<evidence type="ECO:0000256" key="4">
    <source>
        <dbReference type="ARBA" id="ARBA00023284"/>
    </source>
</evidence>
<gene>
    <name evidence="7" type="ORF">DDR33_02495</name>
</gene>
<dbReference type="PROSITE" id="PS51352">
    <property type="entry name" value="THIOREDOXIN_2"/>
    <property type="match status" value="1"/>
</dbReference>
<dbReference type="Gene3D" id="3.40.30.10">
    <property type="entry name" value="Glutaredoxin"/>
    <property type="match status" value="1"/>
</dbReference>
<evidence type="ECO:0000256" key="2">
    <source>
        <dbReference type="ARBA" id="ARBA00022748"/>
    </source>
</evidence>
<dbReference type="EMBL" id="QEAS01000002">
    <property type="protein sequence ID" value="PWG81921.1"/>
    <property type="molecule type" value="Genomic_DNA"/>
</dbReference>
<name>A0A2U2PKJ2_9SPHI</name>
<evidence type="ECO:0000256" key="3">
    <source>
        <dbReference type="ARBA" id="ARBA00023157"/>
    </source>
</evidence>
<keyword evidence="3" id="KW-1015">Disulfide bond</keyword>
<feature type="domain" description="Thioredoxin" evidence="6">
    <location>
        <begin position="339"/>
        <end position="487"/>
    </location>
</feature>
<keyword evidence="2" id="KW-0201">Cytochrome c-type biogenesis</keyword>
<dbReference type="InterPro" id="IPR012336">
    <property type="entry name" value="Thioredoxin-like_fold"/>
</dbReference>
<reference evidence="7 8" key="1">
    <citation type="submission" date="2018-04" db="EMBL/GenBank/DDBJ databases">
        <title>Pedobacter chongqingensis sp. nov., isolated from a rottenly hemp rope.</title>
        <authorList>
            <person name="Cai Y."/>
        </authorList>
    </citation>
    <scope>NUCLEOTIDE SEQUENCE [LARGE SCALE GENOMIC DNA]</scope>
    <source>
        <strain evidence="7 8">FJ4-8</strain>
    </source>
</reference>
<dbReference type="InterPro" id="IPR036249">
    <property type="entry name" value="Thioredoxin-like_sf"/>
</dbReference>
<dbReference type="PANTHER" id="PTHR42852:SF6">
    <property type="entry name" value="THIOL:DISULFIDE INTERCHANGE PROTEIN DSBE"/>
    <property type="match status" value="1"/>
</dbReference>
<dbReference type="CDD" id="cd02966">
    <property type="entry name" value="TlpA_like_family"/>
    <property type="match status" value="1"/>
</dbReference>
<dbReference type="SUPFAM" id="SSF52833">
    <property type="entry name" value="Thioredoxin-like"/>
    <property type="match status" value="1"/>
</dbReference>
<evidence type="ECO:0000256" key="5">
    <source>
        <dbReference type="SAM" id="SignalP"/>
    </source>
</evidence>